<dbReference type="EMBL" id="NIDF01000021">
    <property type="protein sequence ID" value="TYJ56717.1"/>
    <property type="molecule type" value="Genomic_DNA"/>
</dbReference>
<accession>A0A5D3AYZ1</accession>
<gene>
    <name evidence="2" type="ORF">B9479_002648</name>
</gene>
<comment type="caution">
    <text evidence="2">The sequence shown here is derived from an EMBL/GenBank/DDBJ whole genome shotgun (WGS) entry which is preliminary data.</text>
</comment>
<protein>
    <submittedName>
        <fullName evidence="2">Uncharacterized protein</fullName>
    </submittedName>
</protein>
<feature type="compositionally biased region" description="Acidic residues" evidence="1">
    <location>
        <begin position="101"/>
        <end position="110"/>
    </location>
</feature>
<name>A0A5D3AYZ1_9TREE</name>
<dbReference type="Proteomes" id="UP000322245">
    <property type="component" value="Unassembled WGS sequence"/>
</dbReference>
<dbReference type="AlphaFoldDB" id="A0A5D3AYZ1"/>
<reference evidence="2 3" key="1">
    <citation type="submission" date="2017-05" db="EMBL/GenBank/DDBJ databases">
        <title>The Genome Sequence of Tsuchiyaea wingfieldii DSM 27421.</title>
        <authorList>
            <person name="Cuomo C."/>
            <person name="Passer A."/>
            <person name="Billmyre B."/>
            <person name="Heitman J."/>
        </authorList>
    </citation>
    <scope>NUCLEOTIDE SEQUENCE [LARGE SCALE GENOMIC DNA]</scope>
    <source>
        <strain evidence="2 3">DSM 27421</strain>
    </source>
</reference>
<evidence type="ECO:0000313" key="3">
    <source>
        <dbReference type="Proteomes" id="UP000322245"/>
    </source>
</evidence>
<proteinExistence type="predicted"/>
<evidence type="ECO:0000256" key="1">
    <source>
        <dbReference type="SAM" id="MobiDB-lite"/>
    </source>
</evidence>
<keyword evidence="3" id="KW-1185">Reference proteome</keyword>
<feature type="region of interest" description="Disordered" evidence="1">
    <location>
        <begin position="96"/>
        <end position="126"/>
    </location>
</feature>
<sequence>MSTTQVSKKDIKGMEMYFRAHHKGRVLMEKYYNKTQESDLYSCTFFLDPSYRNRLRQIIRDRHHPAMVTLRERFSMYEAPAAPAPRQAAKKTSIFGIPGFDESDEEDDMEGCTSLRWDSSGLGSEP</sequence>
<evidence type="ECO:0000313" key="2">
    <source>
        <dbReference type="EMBL" id="TYJ56717.1"/>
    </source>
</evidence>
<organism evidence="2 3">
    <name type="scientific">Cryptococcus floricola</name>
    <dbReference type="NCBI Taxonomy" id="2591691"/>
    <lineage>
        <taxon>Eukaryota</taxon>
        <taxon>Fungi</taxon>
        <taxon>Dikarya</taxon>
        <taxon>Basidiomycota</taxon>
        <taxon>Agaricomycotina</taxon>
        <taxon>Tremellomycetes</taxon>
        <taxon>Tremellales</taxon>
        <taxon>Cryptococcaceae</taxon>
        <taxon>Cryptococcus</taxon>
    </lineage>
</organism>